<sequence>MWQIEMEAILLQDACELALDGEEKKREEMMGQQLELRITRQEKKVKSTFQLDNSRTRRVRNGSGAVERVYNSVSSSIPSSEKKRRSIRFVGLIEVETERGARKGRNPNFDLTRRITVVSGEIDRRRLQSIIVREAMYIRVKRNKTTYFLQCDATEKVLDIKQKLHSLIDQPVNDQRLILAATGETLLAIGKMDEMCLQLQHPATTTKYQAWASV</sequence>
<gene>
    <name evidence="2" type="ORF">Ccrd_009852</name>
</gene>
<evidence type="ECO:0000313" key="2">
    <source>
        <dbReference type="EMBL" id="KVI11738.1"/>
    </source>
</evidence>
<dbReference type="PANTHER" id="PTHR47725">
    <property type="entry name" value="OS03G0364000 PROTEIN"/>
    <property type="match status" value="1"/>
</dbReference>
<dbReference type="SUPFAM" id="SSF54236">
    <property type="entry name" value="Ubiquitin-like"/>
    <property type="match status" value="1"/>
</dbReference>
<dbReference type="EMBL" id="LEKV01000046">
    <property type="protein sequence ID" value="KVI11738.1"/>
    <property type="molecule type" value="Genomic_DNA"/>
</dbReference>
<dbReference type="InterPro" id="IPR029071">
    <property type="entry name" value="Ubiquitin-like_domsf"/>
</dbReference>
<comment type="caution">
    <text evidence="2">The sequence shown here is derived from an EMBL/GenBank/DDBJ whole genome shotgun (WGS) entry which is preliminary data.</text>
</comment>
<evidence type="ECO:0000259" key="1">
    <source>
        <dbReference type="PROSITE" id="PS50053"/>
    </source>
</evidence>
<dbReference type="Gene3D" id="3.10.20.90">
    <property type="entry name" value="Phosphatidylinositol 3-kinase Catalytic Subunit, Chain A, domain 1"/>
    <property type="match status" value="1"/>
</dbReference>
<protein>
    <submittedName>
        <fullName evidence="2">Ubiquitin</fullName>
    </submittedName>
</protein>
<feature type="domain" description="Ubiquitin-like" evidence="1">
    <location>
        <begin position="136"/>
        <end position="186"/>
    </location>
</feature>
<name>A0A103YMF2_CYNCS</name>
<organism evidence="2 3">
    <name type="scientific">Cynara cardunculus var. scolymus</name>
    <name type="common">Globe artichoke</name>
    <name type="synonym">Cynara scolymus</name>
    <dbReference type="NCBI Taxonomy" id="59895"/>
    <lineage>
        <taxon>Eukaryota</taxon>
        <taxon>Viridiplantae</taxon>
        <taxon>Streptophyta</taxon>
        <taxon>Embryophyta</taxon>
        <taxon>Tracheophyta</taxon>
        <taxon>Spermatophyta</taxon>
        <taxon>Magnoliopsida</taxon>
        <taxon>eudicotyledons</taxon>
        <taxon>Gunneridae</taxon>
        <taxon>Pentapetalae</taxon>
        <taxon>asterids</taxon>
        <taxon>campanulids</taxon>
        <taxon>Asterales</taxon>
        <taxon>Asteraceae</taxon>
        <taxon>Carduoideae</taxon>
        <taxon>Cardueae</taxon>
        <taxon>Carduinae</taxon>
        <taxon>Cynara</taxon>
    </lineage>
</organism>
<dbReference type="AlphaFoldDB" id="A0A103YMF2"/>
<reference evidence="2 3" key="1">
    <citation type="journal article" date="2016" name="Sci. Rep.">
        <title>The genome sequence of the outbreeding globe artichoke constructed de novo incorporating a phase-aware low-pass sequencing strategy of F1 progeny.</title>
        <authorList>
            <person name="Scaglione D."/>
            <person name="Reyes-Chin-Wo S."/>
            <person name="Acquadro A."/>
            <person name="Froenicke L."/>
            <person name="Portis E."/>
            <person name="Beitel C."/>
            <person name="Tirone M."/>
            <person name="Mauro R."/>
            <person name="Lo Monaco A."/>
            <person name="Mauromicale G."/>
            <person name="Faccioli P."/>
            <person name="Cattivelli L."/>
            <person name="Rieseberg L."/>
            <person name="Michelmore R."/>
            <person name="Lanteri S."/>
        </authorList>
    </citation>
    <scope>NUCLEOTIDE SEQUENCE [LARGE SCALE GENOMIC DNA]</scope>
    <source>
        <strain evidence="2">2C</strain>
    </source>
</reference>
<dbReference type="Gramene" id="KVI11738">
    <property type="protein sequence ID" value="KVI11738"/>
    <property type="gene ID" value="Ccrd_009852"/>
</dbReference>
<dbReference type="Proteomes" id="UP000243975">
    <property type="component" value="Unassembled WGS sequence"/>
</dbReference>
<dbReference type="PANTHER" id="PTHR47725:SF2">
    <property type="entry name" value="UBIQUITIN-LIKE DOMAIN-CONTAINING PROTEIN"/>
    <property type="match status" value="1"/>
</dbReference>
<keyword evidence="3" id="KW-1185">Reference proteome</keyword>
<dbReference type="STRING" id="59895.A0A103YMF2"/>
<dbReference type="CDD" id="cd17039">
    <property type="entry name" value="Ubl_ubiquitin_like"/>
    <property type="match status" value="1"/>
</dbReference>
<dbReference type="PROSITE" id="PS50053">
    <property type="entry name" value="UBIQUITIN_2"/>
    <property type="match status" value="1"/>
</dbReference>
<dbReference type="InterPro" id="IPR000626">
    <property type="entry name" value="Ubiquitin-like_dom"/>
</dbReference>
<evidence type="ECO:0000313" key="3">
    <source>
        <dbReference type="Proteomes" id="UP000243975"/>
    </source>
</evidence>
<accession>A0A103YMF2</accession>
<proteinExistence type="predicted"/>